<organism evidence="2 3">
    <name type="scientific">Pelagibacterium lentulum</name>
    <dbReference type="NCBI Taxonomy" id="2029865"/>
    <lineage>
        <taxon>Bacteria</taxon>
        <taxon>Pseudomonadati</taxon>
        <taxon>Pseudomonadota</taxon>
        <taxon>Alphaproteobacteria</taxon>
        <taxon>Hyphomicrobiales</taxon>
        <taxon>Devosiaceae</taxon>
        <taxon>Pelagibacterium</taxon>
    </lineage>
</organism>
<evidence type="ECO:0008006" key="4">
    <source>
        <dbReference type="Google" id="ProtNLM"/>
    </source>
</evidence>
<comment type="caution">
    <text evidence="2">The sequence shown here is derived from an EMBL/GenBank/DDBJ whole genome shotgun (WGS) entry which is preliminary data.</text>
</comment>
<dbReference type="EMBL" id="BMKB01000003">
    <property type="protein sequence ID" value="GGA53048.1"/>
    <property type="molecule type" value="Genomic_DNA"/>
</dbReference>
<keyword evidence="1" id="KW-0472">Membrane</keyword>
<evidence type="ECO:0000313" key="3">
    <source>
        <dbReference type="Proteomes" id="UP000596977"/>
    </source>
</evidence>
<sequence length="271" mass="29380">MGVSLSDKRDQADYNDLTRWGVVALVSSAVAIMSVNLIGLIPESTLSGLHASRLHGGSFNQMRSQVIELRQESARLARDNRALVNRLDIIDDNRGEVTRRVSALEHSIPLLVEVIPFGTDVDRSLLTASFTRAGLEIQEVDGGAMALRQMPLFPAAAPEATEMVSLEQPMPPVITERPSTDSETHQVHQGIAIGPVISHSQAPDEWNTILTRVGSLLVGTAPLLIDSGRESETRLIAGPLPDKASAEALCARIIRQDMQCDLMAYEGLSFL</sequence>
<dbReference type="Proteomes" id="UP000596977">
    <property type="component" value="Unassembled WGS sequence"/>
</dbReference>
<reference evidence="2 3" key="1">
    <citation type="journal article" date="2014" name="Int. J. Syst. Evol. Microbiol.">
        <title>Complete genome sequence of Corynebacterium casei LMG S-19264T (=DSM 44701T), isolated from a smear-ripened cheese.</title>
        <authorList>
            <consortium name="US DOE Joint Genome Institute (JGI-PGF)"/>
            <person name="Walter F."/>
            <person name="Albersmeier A."/>
            <person name="Kalinowski J."/>
            <person name="Ruckert C."/>
        </authorList>
    </citation>
    <scope>NUCLEOTIDE SEQUENCE [LARGE SCALE GENOMIC DNA]</scope>
    <source>
        <strain evidence="2 3">CGMCC 1.15896</strain>
    </source>
</reference>
<name>A0A916RED5_9HYPH</name>
<keyword evidence="1" id="KW-0812">Transmembrane</keyword>
<keyword evidence="3" id="KW-1185">Reference proteome</keyword>
<proteinExistence type="predicted"/>
<keyword evidence="1" id="KW-1133">Transmembrane helix</keyword>
<evidence type="ECO:0000313" key="2">
    <source>
        <dbReference type="EMBL" id="GGA53048.1"/>
    </source>
</evidence>
<gene>
    <name evidence="2" type="ORF">GCM10011499_23970</name>
</gene>
<dbReference type="AlphaFoldDB" id="A0A916RED5"/>
<evidence type="ECO:0000256" key="1">
    <source>
        <dbReference type="SAM" id="Phobius"/>
    </source>
</evidence>
<protein>
    <recommendedName>
        <fullName evidence="4">SPOR domain-containing protein</fullName>
    </recommendedName>
</protein>
<feature type="transmembrane region" description="Helical" evidence="1">
    <location>
        <begin position="20"/>
        <end position="41"/>
    </location>
</feature>
<accession>A0A916RED5</accession>